<feature type="non-terminal residue" evidence="1">
    <location>
        <position position="68"/>
    </location>
</feature>
<gene>
    <name evidence="1" type="ORF">S01H4_61875</name>
</gene>
<accession>X1E2A8</accession>
<name>X1E2A8_9ZZZZ</name>
<organism evidence="1">
    <name type="scientific">marine sediment metagenome</name>
    <dbReference type="NCBI Taxonomy" id="412755"/>
    <lineage>
        <taxon>unclassified sequences</taxon>
        <taxon>metagenomes</taxon>
        <taxon>ecological metagenomes</taxon>
    </lineage>
</organism>
<protein>
    <submittedName>
        <fullName evidence="1">Uncharacterized protein</fullName>
    </submittedName>
</protein>
<dbReference type="AlphaFoldDB" id="X1E2A8"/>
<dbReference type="EMBL" id="BART01036789">
    <property type="protein sequence ID" value="GAH14530.1"/>
    <property type="molecule type" value="Genomic_DNA"/>
</dbReference>
<evidence type="ECO:0000313" key="1">
    <source>
        <dbReference type="EMBL" id="GAH14530.1"/>
    </source>
</evidence>
<proteinExistence type="predicted"/>
<sequence>MMQWLASTEMFAYPSNLLSRFYGSPYIGAGAIILADTKKKEVIFGKPADLLPISSDELPPTSKIVHKQ</sequence>
<reference evidence="1" key="1">
    <citation type="journal article" date="2014" name="Front. Microbiol.">
        <title>High frequency of phylogenetically diverse reductive dehalogenase-homologous genes in deep subseafloor sedimentary metagenomes.</title>
        <authorList>
            <person name="Kawai M."/>
            <person name="Futagami T."/>
            <person name="Toyoda A."/>
            <person name="Takaki Y."/>
            <person name="Nishi S."/>
            <person name="Hori S."/>
            <person name="Arai W."/>
            <person name="Tsubouchi T."/>
            <person name="Morono Y."/>
            <person name="Uchiyama I."/>
            <person name="Ito T."/>
            <person name="Fujiyama A."/>
            <person name="Inagaki F."/>
            <person name="Takami H."/>
        </authorList>
    </citation>
    <scope>NUCLEOTIDE SEQUENCE</scope>
    <source>
        <strain evidence="1">Expedition CK06-06</strain>
    </source>
</reference>
<comment type="caution">
    <text evidence="1">The sequence shown here is derived from an EMBL/GenBank/DDBJ whole genome shotgun (WGS) entry which is preliminary data.</text>
</comment>